<evidence type="ECO:0000313" key="3">
    <source>
        <dbReference type="Proteomes" id="UP000824469"/>
    </source>
</evidence>
<sequence>MQLVSKLNSYQMQVEKLALGKLSLSVKLQDATSSEVLEHKALIEQEPLKEVYHGWEKEKSQMANALEELRTQLQAEAEQRDCLLHELEIKQQKLHERIEERENTKKEAFENQLVRNELAELKLILDEANTAKEQIRRDYESYKLETGSSNCGKGAK</sequence>
<dbReference type="Proteomes" id="UP000824469">
    <property type="component" value="Unassembled WGS sequence"/>
</dbReference>
<evidence type="ECO:0000256" key="1">
    <source>
        <dbReference type="SAM" id="Coils"/>
    </source>
</evidence>
<gene>
    <name evidence="2" type="ORF">KI387_039071</name>
</gene>
<protein>
    <submittedName>
        <fullName evidence="2">Uncharacterized protein</fullName>
    </submittedName>
</protein>
<organism evidence="2 3">
    <name type="scientific">Taxus chinensis</name>
    <name type="common">Chinese yew</name>
    <name type="synonym">Taxus wallichiana var. chinensis</name>
    <dbReference type="NCBI Taxonomy" id="29808"/>
    <lineage>
        <taxon>Eukaryota</taxon>
        <taxon>Viridiplantae</taxon>
        <taxon>Streptophyta</taxon>
        <taxon>Embryophyta</taxon>
        <taxon>Tracheophyta</taxon>
        <taxon>Spermatophyta</taxon>
        <taxon>Pinopsida</taxon>
        <taxon>Pinidae</taxon>
        <taxon>Conifers II</taxon>
        <taxon>Cupressales</taxon>
        <taxon>Taxaceae</taxon>
        <taxon>Taxus</taxon>
    </lineage>
</organism>
<reference evidence="2 3" key="1">
    <citation type="journal article" date="2021" name="Nat. Plants">
        <title>The Taxus genome provides insights into paclitaxel biosynthesis.</title>
        <authorList>
            <person name="Xiong X."/>
            <person name="Gou J."/>
            <person name="Liao Q."/>
            <person name="Li Y."/>
            <person name="Zhou Q."/>
            <person name="Bi G."/>
            <person name="Li C."/>
            <person name="Du R."/>
            <person name="Wang X."/>
            <person name="Sun T."/>
            <person name="Guo L."/>
            <person name="Liang H."/>
            <person name="Lu P."/>
            <person name="Wu Y."/>
            <person name="Zhang Z."/>
            <person name="Ro D.K."/>
            <person name="Shang Y."/>
            <person name="Huang S."/>
            <person name="Yan J."/>
        </authorList>
    </citation>
    <scope>NUCLEOTIDE SEQUENCE [LARGE SCALE GENOMIC DNA]</scope>
    <source>
        <strain evidence="2">Ta-2019</strain>
    </source>
</reference>
<proteinExistence type="predicted"/>
<name>A0AA38CB30_TAXCH</name>
<keyword evidence="3" id="KW-1185">Reference proteome</keyword>
<comment type="caution">
    <text evidence="2">The sequence shown here is derived from an EMBL/GenBank/DDBJ whole genome shotgun (WGS) entry which is preliminary data.</text>
</comment>
<dbReference type="EMBL" id="JAHRHJ020000011">
    <property type="protein sequence ID" value="KAH9295483.1"/>
    <property type="molecule type" value="Genomic_DNA"/>
</dbReference>
<dbReference type="AlphaFoldDB" id="A0AA38CB30"/>
<keyword evidence="1" id="KW-0175">Coiled coil</keyword>
<feature type="coiled-coil region" evidence="1">
    <location>
        <begin position="52"/>
        <end position="145"/>
    </location>
</feature>
<evidence type="ECO:0000313" key="2">
    <source>
        <dbReference type="EMBL" id="KAH9295483.1"/>
    </source>
</evidence>
<accession>A0AA38CB30</accession>